<comment type="caution">
    <text evidence="2">The sequence shown here is derived from an EMBL/GenBank/DDBJ whole genome shotgun (WGS) entry which is preliminary data.</text>
</comment>
<protein>
    <submittedName>
        <fullName evidence="2">Uncharacterized protein</fullName>
    </submittedName>
</protein>
<dbReference type="EMBL" id="BPLQ01014409">
    <property type="protein sequence ID" value="GIY79462.1"/>
    <property type="molecule type" value="Genomic_DNA"/>
</dbReference>
<organism evidence="2 3">
    <name type="scientific">Caerostris darwini</name>
    <dbReference type="NCBI Taxonomy" id="1538125"/>
    <lineage>
        <taxon>Eukaryota</taxon>
        <taxon>Metazoa</taxon>
        <taxon>Ecdysozoa</taxon>
        <taxon>Arthropoda</taxon>
        <taxon>Chelicerata</taxon>
        <taxon>Arachnida</taxon>
        <taxon>Araneae</taxon>
        <taxon>Araneomorphae</taxon>
        <taxon>Entelegynae</taxon>
        <taxon>Araneoidea</taxon>
        <taxon>Araneidae</taxon>
        <taxon>Caerostris</taxon>
    </lineage>
</organism>
<feature type="compositionally biased region" description="Polar residues" evidence="1">
    <location>
        <begin position="12"/>
        <end position="38"/>
    </location>
</feature>
<proteinExistence type="predicted"/>
<dbReference type="AlphaFoldDB" id="A0AAV4W9Q5"/>
<evidence type="ECO:0000313" key="3">
    <source>
        <dbReference type="Proteomes" id="UP001054837"/>
    </source>
</evidence>
<accession>A0AAV4W9Q5</accession>
<evidence type="ECO:0000256" key="1">
    <source>
        <dbReference type="SAM" id="MobiDB-lite"/>
    </source>
</evidence>
<feature type="non-terminal residue" evidence="2">
    <location>
        <position position="1"/>
    </location>
</feature>
<evidence type="ECO:0000313" key="2">
    <source>
        <dbReference type="EMBL" id="GIY79462.1"/>
    </source>
</evidence>
<gene>
    <name evidence="2" type="ORF">CDAR_456661</name>
</gene>
<keyword evidence="3" id="KW-1185">Reference proteome</keyword>
<sequence length="38" mass="4380">YKETEYPFNDEVSISNPSLSSTALSEEVTMQQTMDNRH</sequence>
<dbReference type="Proteomes" id="UP001054837">
    <property type="component" value="Unassembled WGS sequence"/>
</dbReference>
<reference evidence="2 3" key="1">
    <citation type="submission" date="2021-06" db="EMBL/GenBank/DDBJ databases">
        <title>Caerostris darwini draft genome.</title>
        <authorList>
            <person name="Kono N."/>
            <person name="Arakawa K."/>
        </authorList>
    </citation>
    <scope>NUCLEOTIDE SEQUENCE [LARGE SCALE GENOMIC DNA]</scope>
</reference>
<feature type="region of interest" description="Disordered" evidence="1">
    <location>
        <begin position="1"/>
        <end position="38"/>
    </location>
</feature>
<name>A0AAV4W9Q5_9ARAC</name>